<evidence type="ECO:0000313" key="7">
    <source>
        <dbReference type="EMBL" id="CAG9621322.1"/>
    </source>
</evidence>
<feature type="transmembrane region" description="Helical" evidence="6">
    <location>
        <begin position="342"/>
        <end position="360"/>
    </location>
</feature>
<feature type="transmembrane region" description="Helical" evidence="6">
    <location>
        <begin position="241"/>
        <end position="260"/>
    </location>
</feature>
<feature type="transmembrane region" description="Helical" evidence="6">
    <location>
        <begin position="76"/>
        <end position="96"/>
    </location>
</feature>
<evidence type="ECO:0000256" key="3">
    <source>
        <dbReference type="ARBA" id="ARBA00022960"/>
    </source>
</evidence>
<gene>
    <name evidence="7" type="primary">mrdB</name>
    <name evidence="7" type="ORF">BACCIP111883_02094</name>
</gene>
<feature type="transmembrane region" description="Helical" evidence="6">
    <location>
        <begin position="108"/>
        <end position="127"/>
    </location>
</feature>
<evidence type="ECO:0000256" key="5">
    <source>
        <dbReference type="ARBA" id="ARBA00023136"/>
    </source>
</evidence>
<dbReference type="EMBL" id="CAKJTJ010000009">
    <property type="protein sequence ID" value="CAG9621322.1"/>
    <property type="molecule type" value="Genomic_DNA"/>
</dbReference>
<accession>A0ABM8YMZ2</accession>
<evidence type="ECO:0000256" key="2">
    <source>
        <dbReference type="ARBA" id="ARBA00022692"/>
    </source>
</evidence>
<keyword evidence="7" id="KW-0328">Glycosyltransferase</keyword>
<keyword evidence="5 6" id="KW-0472">Membrane</keyword>
<dbReference type="NCBIfam" id="NF038403">
    <property type="entry name" value="perm_prefix_1"/>
    <property type="match status" value="1"/>
</dbReference>
<feature type="transmembrane region" description="Helical" evidence="6">
    <location>
        <begin position="304"/>
        <end position="330"/>
    </location>
</feature>
<feature type="transmembrane region" description="Helical" evidence="6">
    <location>
        <begin position="133"/>
        <end position="151"/>
    </location>
</feature>
<reference evidence="7 8" key="1">
    <citation type="submission" date="2021-10" db="EMBL/GenBank/DDBJ databases">
        <authorList>
            <person name="Criscuolo A."/>
        </authorList>
    </citation>
    <scope>NUCLEOTIDE SEQUENCE [LARGE SCALE GENOMIC DNA]</scope>
    <source>
        <strain evidence="8">CIP 111883</strain>
    </source>
</reference>
<evidence type="ECO:0000313" key="8">
    <source>
        <dbReference type="Proteomes" id="UP000789833"/>
    </source>
</evidence>
<dbReference type="RefSeq" id="WP_230501215.1">
    <property type="nucleotide sequence ID" value="NZ_CAKJTJ010000009.1"/>
</dbReference>
<dbReference type="EC" id="2.4.1.129" evidence="7"/>
<keyword evidence="8" id="KW-1185">Reference proteome</keyword>
<evidence type="ECO:0000256" key="6">
    <source>
        <dbReference type="SAM" id="Phobius"/>
    </source>
</evidence>
<feature type="transmembrane region" description="Helical" evidence="6">
    <location>
        <begin position="202"/>
        <end position="234"/>
    </location>
</feature>
<keyword evidence="3" id="KW-0133">Cell shape</keyword>
<keyword evidence="2 6" id="KW-0812">Transmembrane</keyword>
<keyword evidence="7" id="KW-0808">Transferase</keyword>
<dbReference type="InterPro" id="IPR047928">
    <property type="entry name" value="Perm_prefix_1"/>
</dbReference>
<name>A0ABM8YMZ2_9BACI</name>
<dbReference type="Proteomes" id="UP000789833">
    <property type="component" value="Unassembled WGS sequence"/>
</dbReference>
<feature type="transmembrane region" description="Helical" evidence="6">
    <location>
        <begin position="172"/>
        <end position="190"/>
    </location>
</feature>
<dbReference type="PANTHER" id="PTHR30474">
    <property type="entry name" value="CELL CYCLE PROTEIN"/>
    <property type="match status" value="1"/>
</dbReference>
<keyword evidence="4 6" id="KW-1133">Transmembrane helix</keyword>
<dbReference type="GO" id="GO:0016757">
    <property type="term" value="F:glycosyltransferase activity"/>
    <property type="evidence" value="ECO:0007669"/>
    <property type="project" value="UniProtKB-KW"/>
</dbReference>
<dbReference type="Pfam" id="PF01098">
    <property type="entry name" value="FTSW_RODA_SPOVE"/>
    <property type="match status" value="1"/>
</dbReference>
<organism evidence="7 8">
    <name type="scientific">Sutcliffiella rhizosphaerae</name>
    <dbReference type="NCBI Taxonomy" id="2880967"/>
    <lineage>
        <taxon>Bacteria</taxon>
        <taxon>Bacillati</taxon>
        <taxon>Bacillota</taxon>
        <taxon>Bacilli</taxon>
        <taxon>Bacillales</taxon>
        <taxon>Bacillaceae</taxon>
        <taxon>Sutcliffiella</taxon>
    </lineage>
</organism>
<dbReference type="InterPro" id="IPR001182">
    <property type="entry name" value="FtsW/RodA"/>
</dbReference>
<proteinExistence type="predicted"/>
<evidence type="ECO:0000256" key="4">
    <source>
        <dbReference type="ARBA" id="ARBA00022989"/>
    </source>
</evidence>
<comment type="caution">
    <text evidence="7">The sequence shown here is derived from an EMBL/GenBank/DDBJ whole genome shotgun (WGS) entry which is preliminary data.</text>
</comment>
<protein>
    <submittedName>
        <fullName evidence="7">Peptidoglycan glycosyltransferase MrdB</fullName>
        <ecNumber evidence="7">2.4.1.129</ecNumber>
    </submittedName>
</protein>
<sequence length="411" mass="46954">MNKSQFLFSVTQWIKSKEAKALVEKELSFHLQIKTKEYALKGFSTSNAESKAIKEMGNPTTIGKKFNHLYRPMIDWSIIGVFVFLLLAGFILLYLLEGSGYHLSWSNKITYVLIGLFIAGIMMFLNYESWLKYRAAFLIMTVVYLLFLTQFNERFSDFIWFIDRPFLLSTNLNSNLAIPLLLIAVAGFLAKPLRTREWLFLVISLMFSFALIISLFNVAMFGAFIVMIAGMLLYRKMFKTIFTFIALFSLPFVALPNSIYHRHRILAMLEGDNYAISIARKILMEASWYPKGLSEDTMLPHTDFAALTIVYGTGYIISLIILGALLFLIIKALKILKEIKSEFGRLLIVGSTTLFAYQLFYNLGMVIGVLPLMSVPLPFLSYGFLPILLNAIFIGILLSTYRRKNFIPTNI</sequence>
<evidence type="ECO:0000256" key="1">
    <source>
        <dbReference type="ARBA" id="ARBA00004141"/>
    </source>
</evidence>
<feature type="transmembrane region" description="Helical" evidence="6">
    <location>
        <begin position="380"/>
        <end position="401"/>
    </location>
</feature>
<comment type="subcellular location">
    <subcellularLocation>
        <location evidence="1">Membrane</location>
        <topology evidence="1">Multi-pass membrane protein</topology>
    </subcellularLocation>
</comment>